<keyword evidence="2" id="KW-0732">Signal</keyword>
<evidence type="ECO:0000313" key="4">
    <source>
        <dbReference type="EMBL" id="MCW8332463.1"/>
    </source>
</evidence>
<dbReference type="InterPro" id="IPR046524">
    <property type="entry name" value="DUF6701"/>
</dbReference>
<evidence type="ECO:0000313" key="5">
    <source>
        <dbReference type="Proteomes" id="UP001155586"/>
    </source>
</evidence>
<feature type="region of interest" description="Disordered" evidence="1">
    <location>
        <begin position="1061"/>
        <end position="1082"/>
    </location>
</feature>
<protein>
    <recommendedName>
        <fullName evidence="3">DUF6701 domain-containing protein</fullName>
    </recommendedName>
</protein>
<sequence>MKIVSRILLLFLWAIPFLSYADYSSVQCETLHANDDFSVWFKLDPASLEETVFATKRNGRDPVPIWTNNDSVADATITDDETEDGHFYDVWLSYETVSNKSGLLTYYLSESGTFREVDSQIADLSDLSAAIAVDGDEVEELKCDDDLEQPPIDPGYSLDAQYEFGTKQCSSMPCTINFNNSYSYAPLVFVMPTIDPSEPDDDKPATLVITSDLSSSSTSVTIDQDVVNIRQIPNTVQMTEVSYLIIEPGVADFNGHTVVAGYVETDETSGKFGANGNERVDYSDFGYSGFSSNPVVLHQIQTRNNGNIWTTSGKVRRTNERTFVDLFIELSASNNSNRDYEDEKIAFVSALATNTPIEVDDYQVQFLRGYDTPSQTGSDPMLDGCEDKYALTSLDLVDGVIANKQERAGGHGGWVRRCNIDNNRVSFVIDEDFRDRGHIPEEVGYFAFDKNELEIDLCQYFPEPAQSWKNGSLLNMQNSGSVISGWSQTFIDNNLSNGALTVGFDNVSYHAGLDGACDVGSCDSGGDKVDTPFTISPSFDSNVTLSIEKSNYESVCDGTYCSYTDNGGNDVTIDILSSLKNLTVNAYGISFTVRFEDLGGTYGTEVQNYNAGGDVETYFTQGGVYTFGDMTFSAGGSMSFEQGVTILVENSFQQNNSMEMNDVEGLKDLIIYGPTADFVFNTPIGDFAAQILGDNITFSNAITLRGAITANNLNMLTSNINIIGEGACLTPAPSNDYELSLTPEVDIALSCEAQRIEFQVLDENGDPADDYSGNILVTYSSSASLSVVRGSGSNGVYQPNSSGELWFDVTNQGVGDIEISGELSDSSNDTLVSGDYTFVANKYQLTPASATAIAGKSFTTTVQPMECRTSDSGLTVPVVSTDYLGDKTLSASATNYTQPTSADVINSQVIEIKDENDTSYTSIPSDSFVLNFTANADGEAEATMDVRYFEAGQVFYRLSGTECVIDEDGDEQCKTYSGTQVINARPWTFAVCSDDSVDGTSSSGSGYLATGSEFGVKVKPIIWQSNGSETDDIDTTSLCTVAVTENFFAASAPTATVEITHTLGTPSSGRDGNLTGTVSKANTDNDQGNNYLEFDDLSWDEVGSVLVQADTASTYLGMNVNLGYRSVGRFYPAQFSVVGTTWDYADSQTFEYMGQPFDGLEFTVEAMGPNGEALQNYVGFADAYKARFNIIENSTNASRFVSPELEAGDWALENERSIGTFDNDKVSDCTDSICWNKRTDFEPDGPFNQSGSDETNIILDAFDSNIDPVTYSTDGEVLTTQPDIRFGRIRLSDVGGEQGSDITVPLAVEYWDSSQFIANSDDNSTEFDGLHYCMEAIWPDDSDNASLAGSEQVSSGESRELYATQDTSIREQVRLWLTLDSDGLHCTGGSSNDLPWLRYNWDTEDNAEEDPSVVVTFGVHRGNDKVIYRGETGLTGQ</sequence>
<reference evidence="4" key="1">
    <citation type="submission" date="2022-02" db="EMBL/GenBank/DDBJ databases">
        <title>Vibrio sp. nov., a new bacterium isolated from Bohai sea, China.</title>
        <authorList>
            <person name="Yuan Y."/>
        </authorList>
    </citation>
    <scope>NUCLEOTIDE SEQUENCE</scope>
    <source>
        <strain evidence="4">DBSS07</strain>
    </source>
</reference>
<accession>A0A9X3CB72</accession>
<evidence type="ECO:0000259" key="3">
    <source>
        <dbReference type="Pfam" id="PF20419"/>
    </source>
</evidence>
<proteinExistence type="predicted"/>
<feature type="chain" id="PRO_5040832332" description="DUF6701 domain-containing protein" evidence="2">
    <location>
        <begin position="22"/>
        <end position="1437"/>
    </location>
</feature>
<comment type="caution">
    <text evidence="4">The sequence shown here is derived from an EMBL/GenBank/DDBJ whole genome shotgun (WGS) entry which is preliminary data.</text>
</comment>
<feature type="domain" description="DUF6701" evidence="3">
    <location>
        <begin position="848"/>
        <end position="1432"/>
    </location>
</feature>
<evidence type="ECO:0000256" key="1">
    <source>
        <dbReference type="SAM" id="MobiDB-lite"/>
    </source>
</evidence>
<dbReference type="RefSeq" id="WP_265686238.1">
    <property type="nucleotide sequence ID" value="NZ_JAKRRX010000004.1"/>
</dbReference>
<dbReference type="Proteomes" id="UP001155586">
    <property type="component" value="Unassembled WGS sequence"/>
</dbReference>
<evidence type="ECO:0000256" key="2">
    <source>
        <dbReference type="SAM" id="SignalP"/>
    </source>
</evidence>
<dbReference type="Pfam" id="PF20419">
    <property type="entry name" value="DUF6701"/>
    <property type="match status" value="1"/>
</dbReference>
<dbReference type="EMBL" id="JAKRRX010000004">
    <property type="protein sequence ID" value="MCW8332463.1"/>
    <property type="molecule type" value="Genomic_DNA"/>
</dbReference>
<organism evidence="4 5">
    <name type="scientific">Vibrio paucivorans</name>
    <dbReference type="NCBI Taxonomy" id="2829489"/>
    <lineage>
        <taxon>Bacteria</taxon>
        <taxon>Pseudomonadati</taxon>
        <taxon>Pseudomonadota</taxon>
        <taxon>Gammaproteobacteria</taxon>
        <taxon>Vibrionales</taxon>
        <taxon>Vibrionaceae</taxon>
        <taxon>Vibrio</taxon>
    </lineage>
</organism>
<feature type="signal peptide" evidence="2">
    <location>
        <begin position="1"/>
        <end position="21"/>
    </location>
</feature>
<gene>
    <name evidence="4" type="ORF">MD483_01260</name>
</gene>
<keyword evidence="5" id="KW-1185">Reference proteome</keyword>
<name>A0A9X3CB72_9VIBR</name>